<dbReference type="EMBL" id="KV936078">
    <property type="protein sequence ID" value="PIO29055.1"/>
    <property type="molecule type" value="Genomic_DNA"/>
</dbReference>
<sequence length="63" mass="7152">MLQNDKLSATSLAGNVISEDTVTSAIITYFHVFFLYGDGFLYSENLHEELKCSYQILNTLQML</sequence>
<dbReference type="OrthoDB" id="6077854at2759"/>
<evidence type="ECO:0000313" key="2">
    <source>
        <dbReference type="Proteomes" id="UP000228934"/>
    </source>
</evidence>
<proteinExistence type="predicted"/>
<keyword evidence="2" id="KW-1185">Reference proteome</keyword>
<evidence type="ECO:0000313" key="1">
    <source>
        <dbReference type="EMBL" id="PIO29055.1"/>
    </source>
</evidence>
<name>A0A2G9RMS0_AQUCT</name>
<feature type="non-terminal residue" evidence="1">
    <location>
        <position position="63"/>
    </location>
</feature>
<protein>
    <submittedName>
        <fullName evidence="1">Uncharacterized protein</fullName>
    </submittedName>
</protein>
<gene>
    <name evidence="1" type="ORF">AB205_0110180</name>
</gene>
<organism evidence="1 2">
    <name type="scientific">Aquarana catesbeiana</name>
    <name type="common">American bullfrog</name>
    <name type="synonym">Rana catesbeiana</name>
    <dbReference type="NCBI Taxonomy" id="8400"/>
    <lineage>
        <taxon>Eukaryota</taxon>
        <taxon>Metazoa</taxon>
        <taxon>Chordata</taxon>
        <taxon>Craniata</taxon>
        <taxon>Vertebrata</taxon>
        <taxon>Euteleostomi</taxon>
        <taxon>Amphibia</taxon>
        <taxon>Batrachia</taxon>
        <taxon>Anura</taxon>
        <taxon>Neobatrachia</taxon>
        <taxon>Ranoidea</taxon>
        <taxon>Ranidae</taxon>
        <taxon>Aquarana</taxon>
    </lineage>
</organism>
<dbReference type="Proteomes" id="UP000228934">
    <property type="component" value="Unassembled WGS sequence"/>
</dbReference>
<dbReference type="AlphaFoldDB" id="A0A2G9RMS0"/>
<reference evidence="2" key="1">
    <citation type="journal article" date="2017" name="Nat. Commun.">
        <title>The North American bullfrog draft genome provides insight into hormonal regulation of long noncoding RNA.</title>
        <authorList>
            <person name="Hammond S.A."/>
            <person name="Warren R.L."/>
            <person name="Vandervalk B.P."/>
            <person name="Kucuk E."/>
            <person name="Khan H."/>
            <person name="Gibb E.A."/>
            <person name="Pandoh P."/>
            <person name="Kirk H."/>
            <person name="Zhao Y."/>
            <person name="Jones M."/>
            <person name="Mungall A.J."/>
            <person name="Coope R."/>
            <person name="Pleasance S."/>
            <person name="Moore R.A."/>
            <person name="Holt R.A."/>
            <person name="Round J.M."/>
            <person name="Ohora S."/>
            <person name="Walle B.V."/>
            <person name="Veldhoen N."/>
            <person name="Helbing C.C."/>
            <person name="Birol I."/>
        </authorList>
    </citation>
    <scope>NUCLEOTIDE SEQUENCE [LARGE SCALE GENOMIC DNA]</scope>
</reference>
<accession>A0A2G9RMS0</accession>